<feature type="binding site" evidence="7">
    <location>
        <begin position="219"/>
        <end position="220"/>
    </location>
    <ligand>
        <name>FMN</name>
        <dbReference type="ChEBI" id="CHEBI:58210"/>
    </ligand>
</feature>
<dbReference type="InterPro" id="IPR001269">
    <property type="entry name" value="DUS_fam"/>
</dbReference>
<proteinExistence type="inferred from homology"/>
<organism evidence="9 10">
    <name type="scientific">Parabacteroides gordonii MS-1 = DSM 23371</name>
    <dbReference type="NCBI Taxonomy" id="1203610"/>
    <lineage>
        <taxon>Bacteria</taxon>
        <taxon>Pseudomonadati</taxon>
        <taxon>Bacteroidota</taxon>
        <taxon>Bacteroidia</taxon>
        <taxon>Bacteroidales</taxon>
        <taxon>Tannerellaceae</taxon>
        <taxon>Parabacteroides</taxon>
    </lineage>
</organism>
<dbReference type="PIRSF" id="PIRSF006621">
    <property type="entry name" value="Dus"/>
    <property type="match status" value="1"/>
</dbReference>
<dbReference type="RefSeq" id="WP_028728409.1">
    <property type="nucleotide sequence ID" value="NZ_AUAE01000030.1"/>
</dbReference>
<dbReference type="AlphaFoldDB" id="A0A0F5ISB0"/>
<feature type="binding site" evidence="7">
    <location>
        <position position="163"/>
    </location>
    <ligand>
        <name>FMN</name>
        <dbReference type="ChEBI" id="CHEBI:58210"/>
    </ligand>
</feature>
<dbReference type="Gene3D" id="3.20.20.70">
    <property type="entry name" value="Aldolase class I"/>
    <property type="match status" value="1"/>
</dbReference>
<name>A0A0F5ISB0_9BACT</name>
<dbReference type="GO" id="GO:0003723">
    <property type="term" value="F:RNA binding"/>
    <property type="evidence" value="ECO:0007669"/>
    <property type="project" value="TreeGrafter"/>
</dbReference>
<dbReference type="HOGENOM" id="CLU_013299_6_0_10"/>
<dbReference type="InterPro" id="IPR035587">
    <property type="entry name" value="DUS-like_FMN-bd"/>
</dbReference>
<comment type="function">
    <text evidence="5">Catalyzes the synthesis of 5,6-dihydrouridine (D), a modified base found in the D-loop of most tRNAs, via the reduction of the C5-C6 double bond in target uridines.</text>
</comment>
<dbReference type="PANTHER" id="PTHR45846:SF1">
    <property type="entry name" value="TRNA-DIHYDROURIDINE(47) SYNTHASE [NAD(P)(+)]-LIKE"/>
    <property type="match status" value="1"/>
</dbReference>
<reference evidence="9 10" key="1">
    <citation type="submission" date="2013-04" db="EMBL/GenBank/DDBJ databases">
        <title>The Genome Sequence of Parabacteroides gordonii DSM 23371.</title>
        <authorList>
            <consortium name="The Broad Institute Genomics Platform"/>
            <person name="Earl A."/>
            <person name="Ward D."/>
            <person name="Feldgarden M."/>
            <person name="Gevers D."/>
            <person name="Martens E."/>
            <person name="Sakamoto M."/>
            <person name="Benno Y."/>
            <person name="Suzuki N."/>
            <person name="Matsunaga N."/>
            <person name="Koshihara K."/>
            <person name="Seki M."/>
            <person name="Komiya H."/>
            <person name="Walker B."/>
            <person name="Young S."/>
            <person name="Zeng Q."/>
            <person name="Gargeya S."/>
            <person name="Fitzgerald M."/>
            <person name="Haas B."/>
            <person name="Abouelleil A."/>
            <person name="Allen A.W."/>
            <person name="Alvarado L."/>
            <person name="Arachchi H.M."/>
            <person name="Berlin A.M."/>
            <person name="Chapman S.B."/>
            <person name="Gainer-Dewar J."/>
            <person name="Goldberg J."/>
            <person name="Griggs A."/>
            <person name="Gujja S."/>
            <person name="Hansen M."/>
            <person name="Howarth C."/>
            <person name="Imamovic A."/>
            <person name="Ireland A."/>
            <person name="Larimer J."/>
            <person name="McCowan C."/>
            <person name="Murphy C."/>
            <person name="Pearson M."/>
            <person name="Poon T.W."/>
            <person name="Priest M."/>
            <person name="Roberts A."/>
            <person name="Saif S."/>
            <person name="Shea T."/>
            <person name="Sisk P."/>
            <person name="Sykes S."/>
            <person name="Wortman J."/>
            <person name="Nusbaum C."/>
            <person name="Birren B."/>
        </authorList>
    </citation>
    <scope>NUCLEOTIDE SEQUENCE [LARGE SCALE GENOMIC DNA]</scope>
    <source>
        <strain evidence="9 10">MS-1</strain>
    </source>
</reference>
<evidence type="ECO:0000256" key="1">
    <source>
        <dbReference type="ARBA" id="ARBA00022630"/>
    </source>
</evidence>
<evidence type="ECO:0000259" key="8">
    <source>
        <dbReference type="Pfam" id="PF01207"/>
    </source>
</evidence>
<comment type="cofactor">
    <cofactor evidence="5 7">
        <name>FMN</name>
        <dbReference type="ChEBI" id="CHEBI:58210"/>
    </cofactor>
</comment>
<keyword evidence="10" id="KW-1185">Reference proteome</keyword>
<dbReference type="CDD" id="cd02801">
    <property type="entry name" value="DUS_like_FMN"/>
    <property type="match status" value="1"/>
</dbReference>
<dbReference type="STRING" id="1203610.HMPREF1536_04913"/>
<dbReference type="Pfam" id="PF01207">
    <property type="entry name" value="Dus"/>
    <property type="match status" value="1"/>
</dbReference>
<keyword evidence="4 5" id="KW-0560">Oxidoreductase</keyword>
<accession>A0A0F5ISB0</accession>
<evidence type="ECO:0000256" key="6">
    <source>
        <dbReference type="PIRSR" id="PIRSR006621-1"/>
    </source>
</evidence>
<protein>
    <recommendedName>
        <fullName evidence="5">tRNA-dihydrouridine synthase</fullName>
        <ecNumber evidence="5">1.3.1.-</ecNumber>
    </recommendedName>
</protein>
<comment type="caution">
    <text evidence="9">The sequence shown here is derived from an EMBL/GenBank/DDBJ whole genome shotgun (WGS) entry which is preliminary data.</text>
</comment>
<sequence>MDYKIHFAPLQGYTDAVYREAHHRIFGGVESYYTPFVRLEKDGFRNKELRDVAPEHNRDIPVIPQLIAATPDEFRRIAVFFRGQGYRQADINMGCPFPMQARLHRGSGILPYKEEAVALLDTLREFPEMSFSLKLRLGWERADESLSLLPHINALPFTHVTLHPRIGVQQYKGTVDMDGFSRFYEACTHPLIYNGDLNTLEDIYSVTDRYPSLKGVMLGRGLLSHPWLAAEYLTGQTLSEAEKRTKLATFHQLLAEQYTSRLEGGDHQILAKLKTLWEYLLPDAEKRLRKKVLKSNNLTAYYSAVKELLSL</sequence>
<keyword evidence="7" id="KW-0547">Nucleotide-binding</keyword>
<dbReference type="Proteomes" id="UP000033035">
    <property type="component" value="Unassembled WGS sequence"/>
</dbReference>
<dbReference type="InterPro" id="IPR013785">
    <property type="entry name" value="Aldolase_TIM"/>
</dbReference>
<feature type="binding site" evidence="7">
    <location>
        <position position="65"/>
    </location>
    <ligand>
        <name>FMN</name>
        <dbReference type="ChEBI" id="CHEBI:58210"/>
    </ligand>
</feature>
<keyword evidence="3 5" id="KW-0819">tRNA processing</keyword>
<keyword evidence="2 5" id="KW-0288">FMN</keyword>
<gene>
    <name evidence="9" type="ORF">HMPREF1536_04913</name>
</gene>
<keyword evidence="1 5" id="KW-0285">Flavoprotein</keyword>
<dbReference type="GO" id="GO:0050660">
    <property type="term" value="F:flavin adenine dinucleotide binding"/>
    <property type="evidence" value="ECO:0007669"/>
    <property type="project" value="InterPro"/>
</dbReference>
<evidence type="ECO:0000256" key="3">
    <source>
        <dbReference type="ARBA" id="ARBA00022694"/>
    </source>
</evidence>
<dbReference type="SUPFAM" id="SSF51395">
    <property type="entry name" value="FMN-linked oxidoreductases"/>
    <property type="match status" value="1"/>
</dbReference>
<dbReference type="GO" id="GO:0017150">
    <property type="term" value="F:tRNA dihydrouridine synthase activity"/>
    <property type="evidence" value="ECO:0007669"/>
    <property type="project" value="InterPro"/>
</dbReference>
<feature type="domain" description="DUS-like FMN-binding" evidence="8">
    <location>
        <begin position="7"/>
        <end position="263"/>
    </location>
</feature>
<evidence type="ECO:0000256" key="5">
    <source>
        <dbReference type="PIRNR" id="PIRNR006621"/>
    </source>
</evidence>
<feature type="active site" description="Proton donor" evidence="6">
    <location>
        <position position="95"/>
    </location>
</feature>
<dbReference type="PATRIC" id="fig|1203610.3.peg.5008"/>
<evidence type="ECO:0000313" key="9">
    <source>
        <dbReference type="EMBL" id="KKB48446.1"/>
    </source>
</evidence>
<dbReference type="EC" id="1.3.1.-" evidence="5"/>
<feature type="binding site" evidence="7">
    <location>
        <position position="134"/>
    </location>
    <ligand>
        <name>FMN</name>
        <dbReference type="ChEBI" id="CHEBI:58210"/>
    </ligand>
</feature>
<evidence type="ECO:0000256" key="2">
    <source>
        <dbReference type="ARBA" id="ARBA00022643"/>
    </source>
</evidence>
<dbReference type="PANTHER" id="PTHR45846">
    <property type="entry name" value="TRNA-DIHYDROURIDINE(47) SYNTHASE [NAD(P)(+)]-LIKE"/>
    <property type="match status" value="1"/>
</dbReference>
<evidence type="ECO:0000256" key="7">
    <source>
        <dbReference type="PIRSR" id="PIRSR006621-2"/>
    </source>
</evidence>
<comment type="similarity">
    <text evidence="5">Belongs to the dus family.</text>
</comment>
<evidence type="ECO:0000313" key="10">
    <source>
        <dbReference type="Proteomes" id="UP000033035"/>
    </source>
</evidence>
<dbReference type="EMBL" id="AQHW01000027">
    <property type="protein sequence ID" value="KKB48446.1"/>
    <property type="molecule type" value="Genomic_DNA"/>
</dbReference>
<evidence type="ECO:0000256" key="4">
    <source>
        <dbReference type="ARBA" id="ARBA00023002"/>
    </source>
</evidence>